<dbReference type="Pfam" id="PF23247">
    <property type="entry name" value="LRR_RPS2"/>
    <property type="match status" value="1"/>
</dbReference>
<dbReference type="EMBL" id="FN595241">
    <property type="protein sequence ID" value="CBI22328.3"/>
    <property type="molecule type" value="Genomic_DNA"/>
</dbReference>
<evidence type="ECO:0000256" key="1">
    <source>
        <dbReference type="ARBA" id="ARBA00022821"/>
    </source>
</evidence>
<sequence>MERSEELEFMELSGTKYVLHSSDREIFLELKHLEVSSSPEIQYIVDSKDQQFLQHGAFPSLESLVLRRLRNLEEVWCGPIPIGSFESEIKEDGHVGTNLQLFPKLRSLRLERLPQLINFSSELETSSTSMSTNARSENSFFNHKVSFPNLEELILNDLSKLKNIWHHQLLFGSFCNLRILRMYKCPCLLNLVPSHLIHNFQNLKEIDVQDCELLEHVPQGIDGNVEILSKLEILKLDDLPRLRWIEDGNDSMKYISSPLTLMNIQNFKELHITNCRMEDL</sequence>
<dbReference type="Gene3D" id="3.80.10.10">
    <property type="entry name" value="Ribonuclease Inhibitor"/>
    <property type="match status" value="1"/>
</dbReference>
<dbReference type="AlphaFoldDB" id="E0CU70"/>
<evidence type="ECO:0000313" key="4">
    <source>
        <dbReference type="Proteomes" id="UP000009183"/>
    </source>
</evidence>
<reference evidence="4" key="1">
    <citation type="journal article" date="2007" name="Nature">
        <title>The grapevine genome sequence suggests ancestral hexaploidization in major angiosperm phyla.</title>
        <authorList>
            <consortium name="The French-Italian Public Consortium for Grapevine Genome Characterization."/>
            <person name="Jaillon O."/>
            <person name="Aury J.-M."/>
            <person name="Noel B."/>
            <person name="Policriti A."/>
            <person name="Clepet C."/>
            <person name="Casagrande A."/>
            <person name="Choisne N."/>
            <person name="Aubourg S."/>
            <person name="Vitulo N."/>
            <person name="Jubin C."/>
            <person name="Vezzi A."/>
            <person name="Legeai F."/>
            <person name="Hugueney P."/>
            <person name="Dasilva C."/>
            <person name="Horner D."/>
            <person name="Mica E."/>
            <person name="Jublot D."/>
            <person name="Poulain J."/>
            <person name="Bruyere C."/>
            <person name="Billault A."/>
            <person name="Segurens B."/>
            <person name="Gouyvenoux M."/>
            <person name="Ugarte E."/>
            <person name="Cattonaro F."/>
            <person name="Anthouard V."/>
            <person name="Vico V."/>
            <person name="Del Fabbro C."/>
            <person name="Alaux M."/>
            <person name="Di Gaspero G."/>
            <person name="Dumas V."/>
            <person name="Felice N."/>
            <person name="Paillard S."/>
            <person name="Juman I."/>
            <person name="Moroldo M."/>
            <person name="Scalabrin S."/>
            <person name="Canaguier A."/>
            <person name="Le Clainche I."/>
            <person name="Malacrida G."/>
            <person name="Durand E."/>
            <person name="Pesole G."/>
            <person name="Laucou V."/>
            <person name="Chatelet P."/>
            <person name="Merdinoglu D."/>
            <person name="Delledonne M."/>
            <person name="Pezzotti M."/>
            <person name="Lecharny A."/>
            <person name="Scarpelli C."/>
            <person name="Artiguenave F."/>
            <person name="Pe M.E."/>
            <person name="Valle G."/>
            <person name="Morgante M."/>
            <person name="Caboche M."/>
            <person name="Adam-Blondon A.-F."/>
            <person name="Weissenbach J."/>
            <person name="Quetier F."/>
            <person name="Wincker P."/>
        </authorList>
    </citation>
    <scope>NUCLEOTIDE SEQUENCE [LARGE SCALE GENOMIC DNA]</scope>
    <source>
        <strain evidence="4">cv. Pinot noir / PN40024</strain>
    </source>
</reference>
<gene>
    <name evidence="3" type="ordered locus">VIT_14s0036g01310</name>
</gene>
<dbReference type="PANTHER" id="PTHR33463">
    <property type="entry name" value="NB-ARC DOMAIN-CONTAINING PROTEIN-RELATED"/>
    <property type="match status" value="1"/>
</dbReference>
<dbReference type="InterPro" id="IPR050905">
    <property type="entry name" value="Plant_NBS-LRR"/>
</dbReference>
<keyword evidence="4" id="KW-1185">Reference proteome</keyword>
<dbReference type="InterPro" id="IPR032675">
    <property type="entry name" value="LRR_dom_sf"/>
</dbReference>
<dbReference type="InterPro" id="IPR057135">
    <property type="entry name" value="At4g27190-like_LRR"/>
</dbReference>
<protein>
    <recommendedName>
        <fullName evidence="2">Disease resistance protein At4g27190-like leucine-rich repeats domain-containing protein</fullName>
    </recommendedName>
</protein>
<name>E0CU70_VITVI</name>
<dbReference type="Proteomes" id="UP000009183">
    <property type="component" value="Chromosome 14"/>
</dbReference>
<dbReference type="InParanoid" id="E0CU70"/>
<organism evidence="3 4">
    <name type="scientific">Vitis vinifera</name>
    <name type="common">Grape</name>
    <dbReference type="NCBI Taxonomy" id="29760"/>
    <lineage>
        <taxon>Eukaryota</taxon>
        <taxon>Viridiplantae</taxon>
        <taxon>Streptophyta</taxon>
        <taxon>Embryophyta</taxon>
        <taxon>Tracheophyta</taxon>
        <taxon>Spermatophyta</taxon>
        <taxon>Magnoliopsida</taxon>
        <taxon>eudicotyledons</taxon>
        <taxon>Gunneridae</taxon>
        <taxon>Pentapetalae</taxon>
        <taxon>rosids</taxon>
        <taxon>Vitales</taxon>
        <taxon>Vitaceae</taxon>
        <taxon>Viteae</taxon>
        <taxon>Vitis</taxon>
    </lineage>
</organism>
<dbReference type="HOGENOM" id="CLU_995406_0_0_1"/>
<accession>E0CU70</accession>
<evidence type="ECO:0000313" key="3">
    <source>
        <dbReference type="EMBL" id="CBI22328.3"/>
    </source>
</evidence>
<keyword evidence="1" id="KW-0611">Plant defense</keyword>
<dbReference type="PANTHER" id="PTHR33463:SF198">
    <property type="entry name" value="RPP4C3"/>
    <property type="match status" value="1"/>
</dbReference>
<proteinExistence type="predicted"/>
<dbReference type="PaxDb" id="29760-VIT_14s0036g01310.t01"/>
<evidence type="ECO:0000259" key="2">
    <source>
        <dbReference type="Pfam" id="PF23247"/>
    </source>
</evidence>
<dbReference type="SUPFAM" id="SSF52047">
    <property type="entry name" value="RNI-like"/>
    <property type="match status" value="1"/>
</dbReference>
<feature type="domain" description="Disease resistance protein At4g27190-like leucine-rich repeats" evidence="2">
    <location>
        <begin position="150"/>
        <end position="276"/>
    </location>
</feature>